<dbReference type="RefSeq" id="WP_012383604.1">
    <property type="nucleotide sequence ID" value="NC_010581.1"/>
</dbReference>
<dbReference type="KEGG" id="bid:Bind_0594"/>
<dbReference type="Gene3D" id="3.40.50.300">
    <property type="entry name" value="P-loop containing nucleotide triphosphate hydrolases"/>
    <property type="match status" value="1"/>
</dbReference>
<comment type="similarity">
    <text evidence="1">Belongs to the ABC transporter superfamily.</text>
</comment>
<keyword evidence="3" id="KW-0547">Nucleotide-binding</keyword>
<gene>
    <name evidence="6" type="ordered locus">Bind_0594</name>
</gene>
<dbReference type="Pfam" id="PF00005">
    <property type="entry name" value="ABC_tran"/>
    <property type="match status" value="1"/>
</dbReference>
<dbReference type="SMART" id="SM00382">
    <property type="entry name" value="AAA"/>
    <property type="match status" value="1"/>
</dbReference>
<evidence type="ECO:0000259" key="5">
    <source>
        <dbReference type="PROSITE" id="PS50893"/>
    </source>
</evidence>
<dbReference type="PANTHER" id="PTHR46743">
    <property type="entry name" value="TEICHOIC ACIDS EXPORT ATP-BINDING PROTEIN TAGH"/>
    <property type="match status" value="1"/>
</dbReference>
<organism evidence="6 7">
    <name type="scientific">Beijerinckia indica subsp. indica (strain ATCC 9039 / DSM 1715 / NCIMB 8712)</name>
    <dbReference type="NCBI Taxonomy" id="395963"/>
    <lineage>
        <taxon>Bacteria</taxon>
        <taxon>Pseudomonadati</taxon>
        <taxon>Pseudomonadota</taxon>
        <taxon>Alphaproteobacteria</taxon>
        <taxon>Hyphomicrobiales</taxon>
        <taxon>Beijerinckiaceae</taxon>
        <taxon>Beijerinckia</taxon>
    </lineage>
</organism>
<evidence type="ECO:0000256" key="2">
    <source>
        <dbReference type="ARBA" id="ARBA00022448"/>
    </source>
</evidence>
<dbReference type="GO" id="GO:0005524">
    <property type="term" value="F:ATP binding"/>
    <property type="evidence" value="ECO:0007669"/>
    <property type="project" value="UniProtKB-KW"/>
</dbReference>
<keyword evidence="7" id="KW-1185">Reference proteome</keyword>
<evidence type="ECO:0000256" key="3">
    <source>
        <dbReference type="ARBA" id="ARBA00022741"/>
    </source>
</evidence>
<protein>
    <submittedName>
        <fullName evidence="6">ABC transporter related</fullName>
    </submittedName>
</protein>
<dbReference type="EMBL" id="CP001016">
    <property type="protein sequence ID" value="ACB94246.1"/>
    <property type="molecule type" value="Genomic_DNA"/>
</dbReference>
<evidence type="ECO:0000256" key="4">
    <source>
        <dbReference type="ARBA" id="ARBA00022840"/>
    </source>
</evidence>
<dbReference type="GO" id="GO:0016887">
    <property type="term" value="F:ATP hydrolysis activity"/>
    <property type="evidence" value="ECO:0007669"/>
    <property type="project" value="InterPro"/>
</dbReference>
<evidence type="ECO:0000313" key="7">
    <source>
        <dbReference type="Proteomes" id="UP000001695"/>
    </source>
</evidence>
<dbReference type="InterPro" id="IPR015860">
    <property type="entry name" value="ABC_transpr_TagH-like"/>
</dbReference>
<dbReference type="SUPFAM" id="SSF52540">
    <property type="entry name" value="P-loop containing nucleoside triphosphate hydrolases"/>
    <property type="match status" value="1"/>
</dbReference>
<dbReference type="InterPro" id="IPR003593">
    <property type="entry name" value="AAA+_ATPase"/>
</dbReference>
<dbReference type="InterPro" id="IPR003439">
    <property type="entry name" value="ABC_transporter-like_ATP-bd"/>
</dbReference>
<dbReference type="InterPro" id="IPR050683">
    <property type="entry name" value="Bact_Polysacc_Export_ATP-bd"/>
</dbReference>
<dbReference type="STRING" id="395963.Bind_0594"/>
<keyword evidence="2" id="KW-0813">Transport</keyword>
<proteinExistence type="inferred from homology"/>
<dbReference type="PANTHER" id="PTHR46743:SF2">
    <property type="entry name" value="TEICHOIC ACIDS EXPORT ATP-BINDING PROTEIN TAGH"/>
    <property type="match status" value="1"/>
</dbReference>
<sequence>MSSDQVISCDHVGKAFQLYLRRNDQIMQTLFGHWKQYYHEHWVLKDISFKVARGESFGIIGRNGAGKTTLLQILCGITTPTHGTATVQGRIAPILALGTGFDHELTGRENALIGSAILGMKRAEALARMDTIAAFADIGEFFNQPLKMYSSGMVARLAFAVCAHADADILIVDEALSVGDAAFGAKCDAFIRNFAKHGTILFVSHDLITVEALCDRVLWIDDGRVRGLGKPHEVVPHYRATLEGQSTPSVRPAEPTYLSA</sequence>
<dbReference type="eggNOG" id="COG1134">
    <property type="taxonomic scope" value="Bacteria"/>
</dbReference>
<keyword evidence="4" id="KW-0067">ATP-binding</keyword>
<dbReference type="HOGENOM" id="CLU_000604_1_2_5"/>
<dbReference type="CDD" id="cd03220">
    <property type="entry name" value="ABC_KpsT_Wzt"/>
    <property type="match status" value="1"/>
</dbReference>
<dbReference type="OrthoDB" id="9778870at2"/>
<evidence type="ECO:0000256" key="1">
    <source>
        <dbReference type="ARBA" id="ARBA00005417"/>
    </source>
</evidence>
<name>B2IFN5_BEII9</name>
<reference evidence="7" key="1">
    <citation type="submission" date="2008-03" db="EMBL/GenBank/DDBJ databases">
        <title>Complete sequence of chromosome of Beijerinckia indica subsp. indica ATCC 9039.</title>
        <authorList>
            <consortium name="US DOE Joint Genome Institute"/>
            <person name="Copeland A."/>
            <person name="Lucas S."/>
            <person name="Lapidus A."/>
            <person name="Glavina del Rio T."/>
            <person name="Dalin E."/>
            <person name="Tice H."/>
            <person name="Bruce D."/>
            <person name="Goodwin L."/>
            <person name="Pitluck S."/>
            <person name="LaButti K."/>
            <person name="Schmutz J."/>
            <person name="Larimer F."/>
            <person name="Land M."/>
            <person name="Hauser L."/>
            <person name="Kyrpides N."/>
            <person name="Mikhailova N."/>
            <person name="Dunfield P.F."/>
            <person name="Dedysh S.N."/>
            <person name="Liesack W."/>
            <person name="Saw J.H."/>
            <person name="Alam M."/>
            <person name="Chen Y."/>
            <person name="Murrell J.C."/>
            <person name="Richardson P."/>
        </authorList>
    </citation>
    <scope>NUCLEOTIDE SEQUENCE [LARGE SCALE GENOMIC DNA]</scope>
    <source>
        <strain evidence="7">ATCC 9039 / DSM 1715 / NCIMB 8712</strain>
    </source>
</reference>
<dbReference type="GO" id="GO:0016020">
    <property type="term" value="C:membrane"/>
    <property type="evidence" value="ECO:0007669"/>
    <property type="project" value="InterPro"/>
</dbReference>
<feature type="domain" description="ABC transporter" evidence="5">
    <location>
        <begin position="20"/>
        <end position="247"/>
    </location>
</feature>
<accession>B2IFN5</accession>
<dbReference type="Proteomes" id="UP000001695">
    <property type="component" value="Chromosome"/>
</dbReference>
<reference evidence="6 7" key="2">
    <citation type="journal article" date="2010" name="J. Bacteriol.">
        <title>Complete genome sequence of Beijerinckia indica subsp. indica.</title>
        <authorList>
            <person name="Tamas I."/>
            <person name="Dedysh S.N."/>
            <person name="Liesack W."/>
            <person name="Stott M.B."/>
            <person name="Alam M."/>
            <person name="Murrell J.C."/>
            <person name="Dunfield P.F."/>
        </authorList>
    </citation>
    <scope>NUCLEOTIDE SEQUENCE [LARGE SCALE GENOMIC DNA]</scope>
    <source>
        <strain evidence="7">ATCC 9039 / DSM 1715 / NCIMB 8712</strain>
    </source>
</reference>
<dbReference type="AlphaFoldDB" id="B2IFN5"/>
<evidence type="ECO:0000313" key="6">
    <source>
        <dbReference type="EMBL" id="ACB94246.1"/>
    </source>
</evidence>
<dbReference type="GO" id="GO:0140359">
    <property type="term" value="F:ABC-type transporter activity"/>
    <property type="evidence" value="ECO:0007669"/>
    <property type="project" value="InterPro"/>
</dbReference>
<dbReference type="InterPro" id="IPR027417">
    <property type="entry name" value="P-loop_NTPase"/>
</dbReference>
<dbReference type="PROSITE" id="PS50893">
    <property type="entry name" value="ABC_TRANSPORTER_2"/>
    <property type="match status" value="1"/>
</dbReference>